<dbReference type="Proteomes" id="UP000261055">
    <property type="component" value="Unassembled WGS sequence"/>
</dbReference>
<evidence type="ECO:0000313" key="2">
    <source>
        <dbReference type="EMBL" id="RGT06462.1"/>
    </source>
</evidence>
<evidence type="ECO:0000313" key="3">
    <source>
        <dbReference type="EMBL" id="RGW51573.1"/>
    </source>
</evidence>
<dbReference type="RefSeq" id="WP_117613867.1">
    <property type="nucleotide sequence ID" value="NZ_AP031430.1"/>
</dbReference>
<gene>
    <name evidence="4" type="ORF">DW860_13035</name>
    <name evidence="3" type="ORF">DWV67_11470</name>
    <name evidence="2" type="ORF">DWX53_15690</name>
    <name evidence="1" type="ORF">DXB12_11930</name>
</gene>
<dbReference type="Proteomes" id="UP000283630">
    <property type="component" value="Unassembled WGS sequence"/>
</dbReference>
<comment type="caution">
    <text evidence="3">The sequence shown here is derived from an EMBL/GenBank/DDBJ whole genome shotgun (WGS) entry which is preliminary data.</text>
</comment>
<sequence length="159" mass="18814">MIVLNLKAKVCMSHLLLKPTFDTFSLIEGEVTTFNRFQVDGRIHKDFFDEAFEKEYSTWGEVRDFFFQVIRGKKTPLNFKFILSLAKDQFEAFLTEHDLTYRPEEIQGLYLNFRYDGLALQCITGTSMNTFTMDKSVEKAWDEYVQKFFASQELDFDME</sequence>
<accession>A0A395XK13</accession>
<dbReference type="AlphaFoldDB" id="A0A395XK13"/>
<evidence type="ECO:0000313" key="4">
    <source>
        <dbReference type="EMBL" id="RHC04254.1"/>
    </source>
</evidence>
<dbReference type="EMBL" id="QRWH01000025">
    <property type="protein sequence ID" value="RGT06462.1"/>
    <property type="molecule type" value="Genomic_DNA"/>
</dbReference>
<organism evidence="3 6">
    <name type="scientific">Dorea formicigenerans</name>
    <dbReference type="NCBI Taxonomy" id="39486"/>
    <lineage>
        <taxon>Bacteria</taxon>
        <taxon>Bacillati</taxon>
        <taxon>Bacillota</taxon>
        <taxon>Clostridia</taxon>
        <taxon>Lachnospirales</taxon>
        <taxon>Lachnospiraceae</taxon>
        <taxon>Dorea</taxon>
    </lineage>
</organism>
<keyword evidence="5" id="KW-1185">Reference proteome</keyword>
<evidence type="ECO:0000313" key="7">
    <source>
        <dbReference type="Proteomes" id="UP000283630"/>
    </source>
</evidence>
<dbReference type="EMBL" id="QSVQ01000015">
    <property type="protein sequence ID" value="RGO48733.1"/>
    <property type="molecule type" value="Genomic_DNA"/>
</dbReference>
<dbReference type="InterPro" id="IPR043779">
    <property type="entry name" value="DUF5721"/>
</dbReference>
<evidence type="ECO:0000313" key="1">
    <source>
        <dbReference type="EMBL" id="RGO48733.1"/>
    </source>
</evidence>
<evidence type="ECO:0000313" key="8">
    <source>
        <dbReference type="Proteomes" id="UP000284742"/>
    </source>
</evidence>
<name>A0A395XK13_9FIRM</name>
<dbReference type="Proteomes" id="UP000284742">
    <property type="component" value="Unassembled WGS sequence"/>
</dbReference>
<proteinExistence type="predicted"/>
<protein>
    <submittedName>
        <fullName evidence="3">Uncharacterized protein</fullName>
    </submittedName>
</protein>
<reference evidence="5 6" key="1">
    <citation type="submission" date="2018-08" db="EMBL/GenBank/DDBJ databases">
        <title>A genome reference for cultivated species of the human gut microbiota.</title>
        <authorList>
            <person name="Zou Y."/>
            <person name="Xue W."/>
            <person name="Luo G."/>
        </authorList>
    </citation>
    <scope>NUCLEOTIDE SEQUENCE [LARGE SCALE GENOMIC DNA]</scope>
    <source>
        <strain evidence="3 6">AF12-11</strain>
        <strain evidence="2 7">AF19-4AC</strain>
        <strain evidence="4 8">AM37-5</strain>
        <strain evidence="1 5">OM02-12</strain>
    </source>
</reference>
<dbReference type="EMBL" id="QSAJ01000029">
    <property type="protein sequence ID" value="RGW51573.1"/>
    <property type="molecule type" value="Genomic_DNA"/>
</dbReference>
<evidence type="ECO:0000313" key="5">
    <source>
        <dbReference type="Proteomes" id="UP000261055"/>
    </source>
</evidence>
<dbReference type="Proteomes" id="UP000266376">
    <property type="component" value="Unassembled WGS sequence"/>
</dbReference>
<evidence type="ECO:0000313" key="6">
    <source>
        <dbReference type="Proteomes" id="UP000266376"/>
    </source>
</evidence>
<dbReference type="EMBL" id="QSHK01000011">
    <property type="protein sequence ID" value="RHC04254.1"/>
    <property type="molecule type" value="Genomic_DNA"/>
</dbReference>
<dbReference type="Pfam" id="PF18988">
    <property type="entry name" value="DUF5721"/>
    <property type="match status" value="1"/>
</dbReference>